<feature type="disulfide bond" evidence="11">
    <location>
        <begin position="1224"/>
        <end position="1251"/>
    </location>
</feature>
<dbReference type="SUPFAM" id="SSF56436">
    <property type="entry name" value="C-type lectin-like"/>
    <property type="match status" value="3"/>
</dbReference>
<evidence type="ECO:0000256" key="7">
    <source>
        <dbReference type="ARBA" id="ARBA00023157"/>
    </source>
</evidence>
<feature type="disulfide bond" evidence="12">
    <location>
        <begin position="302"/>
        <end position="323"/>
    </location>
</feature>
<evidence type="ECO:0000259" key="18">
    <source>
        <dbReference type="PROSITE" id="PS50923"/>
    </source>
</evidence>
<proteinExistence type="predicted"/>
<dbReference type="GO" id="GO:0072534">
    <property type="term" value="C:perineuronal net"/>
    <property type="evidence" value="ECO:0007669"/>
    <property type="project" value="TreeGrafter"/>
</dbReference>
<name>A0A6P8PW70_GEOSA</name>
<organism evidence="20 22">
    <name type="scientific">Geotrypetes seraphini</name>
    <name type="common">Gaboon caecilian</name>
    <name type="synonym">Caecilia seraphini</name>
    <dbReference type="NCBI Taxonomy" id="260995"/>
    <lineage>
        <taxon>Eukaryota</taxon>
        <taxon>Metazoa</taxon>
        <taxon>Chordata</taxon>
        <taxon>Craniata</taxon>
        <taxon>Vertebrata</taxon>
        <taxon>Euteleostomi</taxon>
        <taxon>Amphibia</taxon>
        <taxon>Gymnophiona</taxon>
        <taxon>Geotrypetes</taxon>
    </lineage>
</organism>
<keyword evidence="4 14" id="KW-0732">Signal</keyword>
<dbReference type="Pfam" id="PF00193">
    <property type="entry name" value="Xlink"/>
    <property type="match status" value="2"/>
</dbReference>
<dbReference type="SMART" id="SM00181">
    <property type="entry name" value="EGF"/>
    <property type="match status" value="1"/>
</dbReference>
<evidence type="ECO:0000256" key="3">
    <source>
        <dbReference type="ARBA" id="ARBA00022536"/>
    </source>
</evidence>
<dbReference type="PROSITE" id="PS01241">
    <property type="entry name" value="LINK_1"/>
    <property type="match status" value="1"/>
</dbReference>
<evidence type="ECO:0000256" key="10">
    <source>
        <dbReference type="PROSITE-ProRule" id="PRU00076"/>
    </source>
</evidence>
<dbReference type="RefSeq" id="XP_033779057.1">
    <property type="nucleotide sequence ID" value="XM_033923166.1"/>
</dbReference>
<keyword evidence="6" id="KW-0654">Proteoglycan</keyword>
<dbReference type="Gene3D" id="2.10.70.10">
    <property type="entry name" value="Complement Module, domain 1"/>
    <property type="match status" value="1"/>
</dbReference>
<dbReference type="FunFam" id="2.60.40.10:FF:001192">
    <property type="entry name" value="Aggrecan core protein"/>
    <property type="match status" value="1"/>
</dbReference>
<keyword evidence="9" id="KW-0393">Immunoglobulin domain</keyword>
<feature type="domain" description="C-type lectin" evidence="16">
    <location>
        <begin position="1075"/>
        <end position="1189"/>
    </location>
</feature>
<dbReference type="KEGG" id="gsh:117349577"/>
<dbReference type="InterPro" id="IPR018378">
    <property type="entry name" value="C-type_lectin_CS"/>
</dbReference>
<dbReference type="CDD" id="cd03517">
    <property type="entry name" value="Link_domain_CSPGs_modules_1_3"/>
    <property type="match status" value="1"/>
</dbReference>
<feature type="region of interest" description="Disordered" evidence="13">
    <location>
        <begin position="666"/>
        <end position="695"/>
    </location>
</feature>
<evidence type="ECO:0000256" key="4">
    <source>
        <dbReference type="ARBA" id="ARBA00022729"/>
    </source>
</evidence>
<evidence type="ECO:0000256" key="11">
    <source>
        <dbReference type="PROSITE-ProRule" id="PRU00302"/>
    </source>
</evidence>
<dbReference type="FunFam" id="3.10.100.10:FF:000002">
    <property type="entry name" value="Hyaluronan proteoglycan link protein 1"/>
    <property type="match status" value="1"/>
</dbReference>
<dbReference type="PRINTS" id="PR01265">
    <property type="entry name" value="LINKMODULE"/>
</dbReference>
<dbReference type="GO" id="GO:0005615">
    <property type="term" value="C:extracellular space"/>
    <property type="evidence" value="ECO:0007669"/>
    <property type="project" value="TreeGrafter"/>
</dbReference>
<dbReference type="InterPro" id="IPR036179">
    <property type="entry name" value="Ig-like_dom_sf"/>
</dbReference>
<dbReference type="CDD" id="cd00033">
    <property type="entry name" value="CCP"/>
    <property type="match status" value="1"/>
</dbReference>
<dbReference type="GO" id="GO:0002052">
    <property type="term" value="P:positive regulation of neuroblast proliferation"/>
    <property type="evidence" value="ECO:0007669"/>
    <property type="project" value="TreeGrafter"/>
</dbReference>
<evidence type="ECO:0000256" key="2">
    <source>
        <dbReference type="ARBA" id="ARBA00022525"/>
    </source>
</evidence>
<feature type="domain" description="Link" evidence="19">
    <location>
        <begin position="258"/>
        <end position="355"/>
    </location>
</feature>
<dbReference type="Proteomes" id="UP000515159">
    <property type="component" value="Chromosome 16"/>
</dbReference>
<keyword evidence="3 10" id="KW-0245">EGF-like domain</keyword>
<feature type="compositionally biased region" description="Polar residues" evidence="13">
    <location>
        <begin position="535"/>
        <end position="552"/>
    </location>
</feature>
<dbReference type="GeneID" id="117349577"/>
<dbReference type="PROSITE" id="PS50041">
    <property type="entry name" value="C_TYPE_LECTIN_2"/>
    <property type="match status" value="1"/>
</dbReference>
<sequence length="1270" mass="137446">MTRANQLLFVVWQAALAVASIFRENSDDLKTLEVSIPTSPPINAILAGTLAIPCHITHLVPFPTPTLGRQAVLATPRVKWTFISDGKEVEILVARGQKVKISEEYRSRVSLPYYSLFPTDATLELSNLRSNDSGIYRCDVQYGIEDDHALLEVKVKGVVFLYRDGARRYAFTFSRAQEACTGIMAQVATAEQLFAAYEGGYEQCDAGWLADQTVRYPIQTPREACYGDMDEFPGVRNYGVVDPEEKYDVYCYIEDLHGEVFLGSVPGKFSLAEGKEHCKREGADLATPGQLYAAWNEGMDHCNPGWLSDGSVRYPIVSPRERCGGNTPGVKTIFLFRNQTGFPDSMARYDVYCFREITNSSTESPMDYQNTQTEGVQEITDSSTESPEEYESTQIEGIQQIITITEKLQELKLGKEAAEREARGSVESATVPGDTNGSEGLRALEEATPVSEDPPATSPDSLGSQGFLQQAPGIEAVDGAQNLPSHEGSGFSGTESGSLVHQGDESDFRTEAAVVLREGTSGSVGETTLGPEHIPNSSSEVSGRTSGQSTTWEDGEQVPERLVHPTETLPGGTSTAGPYTELNLWGRYATASPTDFLEPGGSGSFEGTSQFDPMILTSTASKEHDADPEERATTHGTLLSTLNIHIFKASSESDLTSDVRHRTEEIPAAHLTTLQPEAHDRASDRMTGENAGTEGRLASAIDQNENEDTYSENGVGLSGSQFEASGQEIHGTFSGGPATESPHSPRWFMDGSVSGEASGVTSEHSPDPTGHPEITRDQDTSEGPTAATLSVASTAAAEFETIAEIQGDTESETQDGSTSHSHEGSGEPSELLLFEATGISLRTKPTAAEPEATVIPLTLATQEASRHLDLNEASGAAPFSVLPSTDEPLRTDTMQPSGQVTETSTSHSFHIRETPPGTKNQGSLLAHKFVVTETSVELSTSPVTIDLMETSFAGIGEGPGAGGYGSSPSLSRLLTSADELTSPLFHNSGEAASQSSGGTPAVPLSAALPRPALPTEKASLGAALNLTDECIPNPCHNGGTCMEMEDRVTCLCLPGHGGDLCETSVRECQRGWDKFQGFCYQHFLSRKNWEEAELDCRNYGGHLVSIMSPEEQSFINSRYKNYQWTGLNDKTIEGDFQWSDGNPLLYENWHHGQPDSYFLSGEDCVVIVSRDQGEWSDVPCNYHLSYTCKMGLVSCGFPPEVENALVFGKPKSNYEINSIVRYRCHGGFIQHNSPIIRCQEDGQWEQPHITCAPNTQSREPLGTVLHHSQE</sequence>
<evidence type="ECO:0000256" key="9">
    <source>
        <dbReference type="ARBA" id="ARBA00023319"/>
    </source>
</evidence>
<protein>
    <submittedName>
        <fullName evidence="21 22">Brevican core protein</fullName>
    </submittedName>
</protein>
<dbReference type="AlphaFoldDB" id="A0A6P8PW70"/>
<dbReference type="Gene3D" id="2.60.40.10">
    <property type="entry name" value="Immunoglobulins"/>
    <property type="match status" value="1"/>
</dbReference>
<dbReference type="Pfam" id="PF00084">
    <property type="entry name" value="Sushi"/>
    <property type="match status" value="1"/>
</dbReference>
<keyword evidence="11" id="KW-0768">Sushi</keyword>
<dbReference type="Pfam" id="PF00059">
    <property type="entry name" value="Lectin_C"/>
    <property type="match status" value="1"/>
</dbReference>
<dbReference type="SUPFAM" id="SSF57535">
    <property type="entry name" value="Complement control module/SCR domain"/>
    <property type="match status" value="1"/>
</dbReference>
<dbReference type="FunFam" id="3.10.100.10:FF:000003">
    <property type="entry name" value="Versican core protein"/>
    <property type="match status" value="1"/>
</dbReference>
<feature type="region of interest" description="Disordered" evidence="13">
    <location>
        <begin position="479"/>
        <end position="559"/>
    </location>
</feature>
<dbReference type="Pfam" id="PF00008">
    <property type="entry name" value="EGF"/>
    <property type="match status" value="1"/>
</dbReference>
<dbReference type="SMART" id="SM00409">
    <property type="entry name" value="IG"/>
    <property type="match status" value="1"/>
</dbReference>
<keyword evidence="2" id="KW-0964">Secreted</keyword>
<dbReference type="GO" id="GO:0005540">
    <property type="term" value="F:hyaluronic acid binding"/>
    <property type="evidence" value="ECO:0007669"/>
    <property type="project" value="InterPro"/>
</dbReference>
<dbReference type="InterPro" id="IPR016186">
    <property type="entry name" value="C-type_lectin-like/link_sf"/>
</dbReference>
<evidence type="ECO:0000256" key="8">
    <source>
        <dbReference type="ARBA" id="ARBA00023180"/>
    </source>
</evidence>
<dbReference type="InterPro" id="IPR003599">
    <property type="entry name" value="Ig_sub"/>
</dbReference>
<dbReference type="SMART" id="SM00032">
    <property type="entry name" value="CCP"/>
    <property type="match status" value="1"/>
</dbReference>
<feature type="region of interest" description="Disordered" evidence="13">
    <location>
        <begin position="362"/>
        <end position="388"/>
    </location>
</feature>
<dbReference type="Gene3D" id="3.10.100.10">
    <property type="entry name" value="Mannose-Binding Protein A, subunit A"/>
    <property type="match status" value="3"/>
</dbReference>
<evidence type="ECO:0000259" key="15">
    <source>
        <dbReference type="PROSITE" id="PS50026"/>
    </source>
</evidence>
<feature type="region of interest" description="Disordered" evidence="13">
    <location>
        <begin position="875"/>
        <end position="921"/>
    </location>
</feature>
<feature type="chain" id="PRO_5044653957" evidence="14">
    <location>
        <begin position="20"/>
        <end position="1270"/>
    </location>
</feature>
<evidence type="ECO:0000313" key="22">
    <source>
        <dbReference type="RefSeq" id="XP_033779058.1"/>
    </source>
</evidence>
<dbReference type="CTD" id="63827"/>
<dbReference type="CDD" id="cd00054">
    <property type="entry name" value="EGF_CA"/>
    <property type="match status" value="1"/>
</dbReference>
<dbReference type="GO" id="GO:0048812">
    <property type="term" value="P:neuron projection morphogenesis"/>
    <property type="evidence" value="ECO:0007669"/>
    <property type="project" value="UniProtKB-ARBA"/>
</dbReference>
<dbReference type="PANTHER" id="PTHR22804">
    <property type="entry name" value="AGGRECAN/VERSICAN PROTEOGLYCAN"/>
    <property type="match status" value="1"/>
</dbReference>
<dbReference type="GO" id="GO:0007155">
    <property type="term" value="P:cell adhesion"/>
    <property type="evidence" value="ECO:0007669"/>
    <property type="project" value="InterPro"/>
</dbReference>
<keyword evidence="8" id="KW-0325">Glycoprotein</keyword>
<keyword evidence="5" id="KW-0677">Repeat</keyword>
<feature type="domain" description="Link" evidence="19">
    <location>
        <begin position="158"/>
        <end position="253"/>
    </location>
</feature>
<dbReference type="InterPro" id="IPR000538">
    <property type="entry name" value="Link_dom"/>
</dbReference>
<dbReference type="FunFam" id="2.10.25.10:FF:000230">
    <property type="entry name" value="Delta-like protein"/>
    <property type="match status" value="1"/>
</dbReference>
<evidence type="ECO:0000256" key="6">
    <source>
        <dbReference type="ARBA" id="ARBA00022974"/>
    </source>
</evidence>
<evidence type="ECO:0000313" key="21">
    <source>
        <dbReference type="RefSeq" id="XP_033779057.1"/>
    </source>
</evidence>
<feature type="region of interest" description="Disordered" evidence="13">
    <location>
        <begin position="419"/>
        <end position="440"/>
    </location>
</feature>
<dbReference type="OrthoDB" id="441660at2759"/>
<feature type="compositionally biased region" description="Polar residues" evidence="13">
    <location>
        <begin position="892"/>
        <end position="908"/>
    </location>
</feature>
<dbReference type="InterPro" id="IPR000436">
    <property type="entry name" value="Sushi_SCR_CCP_dom"/>
</dbReference>
<dbReference type="PROSITE" id="PS50963">
    <property type="entry name" value="LINK_2"/>
    <property type="match status" value="2"/>
</dbReference>
<dbReference type="GO" id="GO:0010001">
    <property type="term" value="P:glial cell differentiation"/>
    <property type="evidence" value="ECO:0007669"/>
    <property type="project" value="TreeGrafter"/>
</dbReference>
<feature type="compositionally biased region" description="Low complexity" evidence="13">
    <location>
        <begin position="485"/>
        <end position="498"/>
    </location>
</feature>
<evidence type="ECO:0000256" key="13">
    <source>
        <dbReference type="SAM" id="MobiDB-lite"/>
    </source>
</evidence>
<feature type="region of interest" description="Disordered" evidence="13">
    <location>
        <begin position="984"/>
        <end position="1007"/>
    </location>
</feature>
<feature type="compositionally biased region" description="Basic and acidic residues" evidence="13">
    <location>
        <begin position="677"/>
        <end position="687"/>
    </location>
</feature>
<dbReference type="SMART" id="SM00034">
    <property type="entry name" value="CLECT"/>
    <property type="match status" value="1"/>
</dbReference>
<dbReference type="GO" id="GO:0045202">
    <property type="term" value="C:synapse"/>
    <property type="evidence" value="ECO:0007669"/>
    <property type="project" value="TreeGrafter"/>
</dbReference>
<dbReference type="SUPFAM" id="SSF48726">
    <property type="entry name" value="Immunoglobulin"/>
    <property type="match status" value="1"/>
</dbReference>
<evidence type="ECO:0000259" key="19">
    <source>
        <dbReference type="PROSITE" id="PS50963"/>
    </source>
</evidence>
<dbReference type="InterPro" id="IPR050691">
    <property type="entry name" value="Hyaluronan_bind_Proteoglycan"/>
</dbReference>
<dbReference type="CDD" id="cd03520">
    <property type="entry name" value="Link_domain_CSPGs_modules_2_4"/>
    <property type="match status" value="1"/>
</dbReference>
<feature type="disulfide bond" evidence="12">
    <location>
        <begin position="204"/>
        <end position="225"/>
    </location>
</feature>
<dbReference type="Gene3D" id="2.10.25.10">
    <property type="entry name" value="Laminin"/>
    <property type="match status" value="1"/>
</dbReference>
<gene>
    <name evidence="21 22" type="primary">BCAN</name>
</gene>
<dbReference type="GO" id="GO:0001501">
    <property type="term" value="P:skeletal system development"/>
    <property type="evidence" value="ECO:0007669"/>
    <property type="project" value="TreeGrafter"/>
</dbReference>
<feature type="disulfide bond" evidence="10">
    <location>
        <begin position="1052"/>
        <end position="1061"/>
    </location>
</feature>
<feature type="compositionally biased region" description="Polar residues" evidence="13">
    <location>
        <begin position="362"/>
        <end position="375"/>
    </location>
</feature>
<reference evidence="21 22" key="1">
    <citation type="submission" date="2025-04" db="UniProtKB">
        <authorList>
            <consortium name="RefSeq"/>
        </authorList>
    </citation>
    <scope>IDENTIFICATION</scope>
</reference>
<comment type="subcellular location">
    <subcellularLocation>
        <location evidence="1">Secreted</location>
    </subcellularLocation>
</comment>
<dbReference type="InterPro" id="IPR007110">
    <property type="entry name" value="Ig-like_dom"/>
</dbReference>
<feature type="disulfide bond" evidence="11">
    <location>
        <begin position="1195"/>
        <end position="1238"/>
    </location>
</feature>
<evidence type="ECO:0000313" key="20">
    <source>
        <dbReference type="Proteomes" id="UP000515159"/>
    </source>
</evidence>
<feature type="region of interest" description="Disordered" evidence="13">
    <location>
        <begin position="728"/>
        <end position="785"/>
    </location>
</feature>
<dbReference type="InterPro" id="IPR013783">
    <property type="entry name" value="Ig-like_fold"/>
</dbReference>
<dbReference type="InterPro" id="IPR016187">
    <property type="entry name" value="CTDL_fold"/>
</dbReference>
<dbReference type="SMART" id="SM00406">
    <property type="entry name" value="IGv"/>
    <property type="match status" value="1"/>
</dbReference>
<dbReference type="FunFam" id="3.10.100.10:FF:000011">
    <property type="entry name" value="Aggrecan core protein"/>
    <property type="match status" value="1"/>
</dbReference>
<evidence type="ECO:0000259" key="16">
    <source>
        <dbReference type="PROSITE" id="PS50041"/>
    </source>
</evidence>
<dbReference type="PANTHER" id="PTHR22804:SF41">
    <property type="entry name" value="BREVICAN CORE PROTEIN"/>
    <property type="match status" value="1"/>
</dbReference>
<feature type="signal peptide" evidence="14">
    <location>
        <begin position="1"/>
        <end position="19"/>
    </location>
</feature>
<feature type="domain" description="Ig-like" evidence="17">
    <location>
        <begin position="37"/>
        <end position="156"/>
    </location>
</feature>
<evidence type="ECO:0000256" key="1">
    <source>
        <dbReference type="ARBA" id="ARBA00004613"/>
    </source>
</evidence>
<dbReference type="InterPro" id="IPR035976">
    <property type="entry name" value="Sushi/SCR/CCP_sf"/>
</dbReference>
<keyword evidence="20" id="KW-1185">Reference proteome</keyword>
<feature type="domain" description="EGF-like" evidence="15">
    <location>
        <begin position="1026"/>
        <end position="1062"/>
    </location>
</feature>
<comment type="caution">
    <text evidence="10">Lacks conserved residue(s) required for the propagation of feature annotation.</text>
</comment>
<feature type="region of interest" description="Disordered" evidence="13">
    <location>
        <begin position="806"/>
        <end position="828"/>
    </location>
</feature>
<evidence type="ECO:0000256" key="14">
    <source>
        <dbReference type="SAM" id="SignalP"/>
    </source>
</evidence>
<evidence type="ECO:0000256" key="5">
    <source>
        <dbReference type="ARBA" id="ARBA00022737"/>
    </source>
</evidence>
<dbReference type="PROSITE" id="PS50835">
    <property type="entry name" value="IG_LIKE"/>
    <property type="match status" value="1"/>
</dbReference>
<dbReference type="InterPro" id="IPR013106">
    <property type="entry name" value="Ig_V-set"/>
</dbReference>
<dbReference type="PROSITE" id="PS00615">
    <property type="entry name" value="C_TYPE_LECTIN_1"/>
    <property type="match status" value="1"/>
</dbReference>
<dbReference type="FunFam" id="2.10.70.10:FF:000003">
    <property type="entry name" value="Versican core protein"/>
    <property type="match status" value="1"/>
</dbReference>
<dbReference type="RefSeq" id="XP_033779058.1">
    <property type="nucleotide sequence ID" value="XM_033923167.1"/>
</dbReference>
<dbReference type="InterPro" id="IPR000742">
    <property type="entry name" value="EGF"/>
</dbReference>
<dbReference type="InterPro" id="IPR001304">
    <property type="entry name" value="C-type_lectin-like"/>
</dbReference>
<dbReference type="SMART" id="SM00445">
    <property type="entry name" value="LINK"/>
    <property type="match status" value="2"/>
</dbReference>
<dbReference type="PROSITE" id="PS50026">
    <property type="entry name" value="EGF_3"/>
    <property type="match status" value="1"/>
</dbReference>
<dbReference type="PROSITE" id="PS50923">
    <property type="entry name" value="SUSHI"/>
    <property type="match status" value="1"/>
</dbReference>
<evidence type="ECO:0000259" key="17">
    <source>
        <dbReference type="PROSITE" id="PS50835"/>
    </source>
</evidence>
<accession>A0A6P8PW70</accession>
<dbReference type="GO" id="GO:0005886">
    <property type="term" value="C:plasma membrane"/>
    <property type="evidence" value="ECO:0007669"/>
    <property type="project" value="UniProtKB-ARBA"/>
</dbReference>
<feature type="domain" description="Sushi" evidence="18">
    <location>
        <begin position="1193"/>
        <end position="1253"/>
    </location>
</feature>
<evidence type="ECO:0000256" key="12">
    <source>
        <dbReference type="PROSITE-ProRule" id="PRU00323"/>
    </source>
</evidence>
<dbReference type="PROSITE" id="PS00022">
    <property type="entry name" value="EGF_1"/>
    <property type="match status" value="1"/>
</dbReference>
<dbReference type="GO" id="GO:0007417">
    <property type="term" value="P:central nervous system development"/>
    <property type="evidence" value="ECO:0007669"/>
    <property type="project" value="TreeGrafter"/>
</dbReference>
<keyword evidence="7 10" id="KW-1015">Disulfide bond</keyword>